<dbReference type="Gene3D" id="3.50.50.60">
    <property type="entry name" value="FAD/NAD(P)-binding domain"/>
    <property type="match status" value="1"/>
</dbReference>
<proteinExistence type="predicted"/>
<feature type="domain" description="FAD-binding" evidence="4">
    <location>
        <begin position="18"/>
        <end position="354"/>
    </location>
</feature>
<dbReference type="Gene3D" id="3.40.30.120">
    <property type="match status" value="1"/>
</dbReference>
<name>A0ABU7K392_9ACTN</name>
<dbReference type="Gene3D" id="3.30.70.2450">
    <property type="match status" value="1"/>
</dbReference>
<evidence type="ECO:0000256" key="3">
    <source>
        <dbReference type="ARBA" id="ARBA00022827"/>
    </source>
</evidence>
<comment type="cofactor">
    <cofactor evidence="1">
        <name>FAD</name>
        <dbReference type="ChEBI" id="CHEBI:57692"/>
    </cofactor>
</comment>
<dbReference type="GO" id="GO:0004497">
    <property type="term" value="F:monooxygenase activity"/>
    <property type="evidence" value="ECO:0007669"/>
    <property type="project" value="UniProtKB-KW"/>
</dbReference>
<sequence>MPLTSDDTPSSRTPHSPADVLVVGAGPVGLTAACELLRRGTRVRLVDRAESASPFPKALLLWPRTLDLLDDLGALDATRKAGIDIRKFRYYSSGEPLAAFTFPEHLMPVCLPQNETERVLTERLHALGGHIERGVRLLALDGVDFSGDINATDGVTAILEHSDGTVERYRTPFVIGADGAGSAVRAQIGTGFVGSTYESAFALVDCRIEGELPTDEALYYQSPQGALVIVALPDGVFRFFASLPPGEKAGIDLLQRITDEQGPGGVRLVDPVWESVFRVHRRHADDFQRGRVFLAGDAAHVHSPAGGQGLNTGMQDAQNLAWKLAAVIGGEAGPELLGTYGPERKDVARQVVRDTDIQTRGWMLQHPVQTAGRDAAFRLLEPVMERGYLPVMAGYRFRYTPARLTQEPTWPSLCRLTGRLTGAVRAGHALPRSLAVALGATGGANTGSADELPAWTLAVTPGRAQARPGEPFSALVSDRPQVRVVTVSPEQASEHRLCSAPGYHLIRPDGYVAAHGHARDHARLRVELAAHLGAARGPLRPAAERAALSRA</sequence>
<evidence type="ECO:0000256" key="1">
    <source>
        <dbReference type="ARBA" id="ARBA00001974"/>
    </source>
</evidence>
<dbReference type="Pfam" id="PF01494">
    <property type="entry name" value="FAD_binding_3"/>
    <property type="match status" value="1"/>
</dbReference>
<evidence type="ECO:0000259" key="4">
    <source>
        <dbReference type="Pfam" id="PF01494"/>
    </source>
</evidence>
<dbReference type="Proteomes" id="UP001356095">
    <property type="component" value="Unassembled WGS sequence"/>
</dbReference>
<dbReference type="InterPro" id="IPR036188">
    <property type="entry name" value="FAD/NAD-bd_sf"/>
</dbReference>
<accession>A0ABU7K392</accession>
<keyword evidence="5" id="KW-0560">Oxidoreductase</keyword>
<organism evidence="5 6">
    <name type="scientific">Nocardiopsis codii</name>
    <dbReference type="NCBI Taxonomy" id="3065942"/>
    <lineage>
        <taxon>Bacteria</taxon>
        <taxon>Bacillati</taxon>
        <taxon>Actinomycetota</taxon>
        <taxon>Actinomycetes</taxon>
        <taxon>Streptosporangiales</taxon>
        <taxon>Nocardiopsidaceae</taxon>
        <taxon>Nocardiopsis</taxon>
    </lineage>
</organism>
<evidence type="ECO:0000313" key="6">
    <source>
        <dbReference type="Proteomes" id="UP001356095"/>
    </source>
</evidence>
<protein>
    <submittedName>
        <fullName evidence="5">FAD-dependent monooxygenase</fullName>
    </submittedName>
</protein>
<dbReference type="InterPro" id="IPR050641">
    <property type="entry name" value="RIFMO-like"/>
</dbReference>
<dbReference type="EMBL" id="JAUZMY010000004">
    <property type="protein sequence ID" value="MEE2036655.1"/>
    <property type="molecule type" value="Genomic_DNA"/>
</dbReference>
<dbReference type="PANTHER" id="PTHR43004:SF19">
    <property type="entry name" value="BINDING MONOOXYGENASE, PUTATIVE (JCVI)-RELATED"/>
    <property type="match status" value="1"/>
</dbReference>
<comment type="caution">
    <text evidence="5">The sequence shown here is derived from an EMBL/GenBank/DDBJ whole genome shotgun (WGS) entry which is preliminary data.</text>
</comment>
<dbReference type="InterPro" id="IPR002938">
    <property type="entry name" value="FAD-bd"/>
</dbReference>
<dbReference type="PANTHER" id="PTHR43004">
    <property type="entry name" value="TRK SYSTEM POTASSIUM UPTAKE PROTEIN"/>
    <property type="match status" value="1"/>
</dbReference>
<dbReference type="RefSeq" id="WP_330090465.1">
    <property type="nucleotide sequence ID" value="NZ_JAUZMY010000004.1"/>
</dbReference>
<keyword evidence="2" id="KW-0285">Flavoprotein</keyword>
<evidence type="ECO:0000256" key="2">
    <source>
        <dbReference type="ARBA" id="ARBA00022630"/>
    </source>
</evidence>
<dbReference type="Pfam" id="PF21274">
    <property type="entry name" value="Rng_hyd_C"/>
    <property type="match status" value="1"/>
</dbReference>
<evidence type="ECO:0000313" key="5">
    <source>
        <dbReference type="EMBL" id="MEE2036655.1"/>
    </source>
</evidence>
<keyword evidence="5" id="KW-0503">Monooxygenase</keyword>
<dbReference type="PRINTS" id="PR00420">
    <property type="entry name" value="RNGMNOXGNASE"/>
</dbReference>
<reference evidence="5 6" key="1">
    <citation type="submission" date="2023-08" db="EMBL/GenBank/DDBJ databases">
        <authorList>
            <person name="Girao M."/>
            <person name="Carvalho M.F."/>
        </authorList>
    </citation>
    <scope>NUCLEOTIDE SEQUENCE [LARGE SCALE GENOMIC DNA]</scope>
    <source>
        <strain evidence="5 6">CT-R113</strain>
    </source>
</reference>
<gene>
    <name evidence="5" type="ORF">Q8791_05375</name>
</gene>
<keyword evidence="3" id="KW-0274">FAD</keyword>
<keyword evidence="6" id="KW-1185">Reference proteome</keyword>
<dbReference type="SUPFAM" id="SSF51905">
    <property type="entry name" value="FAD/NAD(P)-binding domain"/>
    <property type="match status" value="1"/>
</dbReference>